<sequence length="41" mass="4659">MSLTLDSFTAVIVHTIVLGILCDSIVRCTFRHNFYPPNHIL</sequence>
<accession>A0A8S5P4J0</accession>
<dbReference type="EMBL" id="BK015323">
    <property type="protein sequence ID" value="DAE01345.1"/>
    <property type="molecule type" value="Genomic_DNA"/>
</dbReference>
<evidence type="ECO:0000313" key="1">
    <source>
        <dbReference type="EMBL" id="DAE01345.1"/>
    </source>
</evidence>
<reference evidence="1" key="1">
    <citation type="journal article" date="2021" name="Proc. Natl. Acad. Sci. U.S.A.">
        <title>A Catalog of Tens of Thousands of Viruses from Human Metagenomes Reveals Hidden Associations with Chronic Diseases.</title>
        <authorList>
            <person name="Tisza M.J."/>
            <person name="Buck C.B."/>
        </authorList>
    </citation>
    <scope>NUCLEOTIDE SEQUENCE</scope>
    <source>
        <strain evidence="1">CtJcm18</strain>
    </source>
</reference>
<proteinExistence type="predicted"/>
<protein>
    <submittedName>
        <fullName evidence="1">Uncharacterized protein</fullName>
    </submittedName>
</protein>
<organism evidence="1">
    <name type="scientific">Siphoviridae sp. ctJcm18</name>
    <dbReference type="NCBI Taxonomy" id="2825433"/>
    <lineage>
        <taxon>Viruses</taxon>
        <taxon>Duplodnaviria</taxon>
        <taxon>Heunggongvirae</taxon>
        <taxon>Uroviricota</taxon>
        <taxon>Caudoviricetes</taxon>
    </lineage>
</organism>
<name>A0A8S5P4J0_9CAUD</name>